<name>A0AA52ECG1_9PROT</name>
<organism evidence="1 2">
    <name type="scientific">Temperatibacter marinus</name>
    <dbReference type="NCBI Taxonomy" id="1456591"/>
    <lineage>
        <taxon>Bacteria</taxon>
        <taxon>Pseudomonadati</taxon>
        <taxon>Pseudomonadota</taxon>
        <taxon>Alphaproteobacteria</taxon>
        <taxon>Kordiimonadales</taxon>
        <taxon>Temperatibacteraceae</taxon>
        <taxon>Temperatibacter</taxon>
    </lineage>
</organism>
<protein>
    <recommendedName>
        <fullName evidence="3">PAS domain-containing protein</fullName>
    </recommendedName>
</protein>
<reference evidence="1" key="1">
    <citation type="submission" date="2023-04" db="EMBL/GenBank/DDBJ databases">
        <title>Complete genome sequence of Temperatibacter marinus.</title>
        <authorList>
            <person name="Rong J.-C."/>
            <person name="Yi M.-L."/>
            <person name="Zhao Q."/>
        </authorList>
    </citation>
    <scope>NUCLEOTIDE SEQUENCE</scope>
    <source>
        <strain evidence="1">NBRC 110045</strain>
    </source>
</reference>
<evidence type="ECO:0008006" key="3">
    <source>
        <dbReference type="Google" id="ProtNLM"/>
    </source>
</evidence>
<gene>
    <name evidence="1" type="ORF">QGN29_00560</name>
</gene>
<dbReference type="Proteomes" id="UP001268683">
    <property type="component" value="Chromosome"/>
</dbReference>
<sequence>MINDLTSMQRGLYEYWLSLPRLEQSLLPHKSALRSSELIPMLENIGMAEFICDYNLQVRHVGSGVDEKFYETMQYQNAFDFTHENAHDFINSHWQRVFTTPCATQMIIASRPVGQNAFELISFHLPLLNSEGVAAHVISIFERGETLDHLEPNTQGLIYKEDILDFIYMDLGAGIPNNV</sequence>
<dbReference type="RefSeq" id="WP_310798691.1">
    <property type="nucleotide sequence ID" value="NZ_CP123872.1"/>
</dbReference>
<proteinExistence type="predicted"/>
<dbReference type="EMBL" id="CP123872">
    <property type="protein sequence ID" value="WND02852.1"/>
    <property type="molecule type" value="Genomic_DNA"/>
</dbReference>
<dbReference type="AlphaFoldDB" id="A0AA52ECG1"/>
<keyword evidence="2" id="KW-1185">Reference proteome</keyword>
<accession>A0AA52ECG1</accession>
<evidence type="ECO:0000313" key="1">
    <source>
        <dbReference type="EMBL" id="WND02852.1"/>
    </source>
</evidence>
<evidence type="ECO:0000313" key="2">
    <source>
        <dbReference type="Proteomes" id="UP001268683"/>
    </source>
</evidence>
<dbReference type="KEGG" id="tmk:QGN29_00560"/>